<dbReference type="EMBL" id="CAIJDE010000060">
    <property type="protein sequence ID" value="CAC9976211.1"/>
    <property type="molecule type" value="Genomic_DNA"/>
</dbReference>
<evidence type="ECO:0000313" key="4">
    <source>
        <dbReference type="EMBL" id="CAC9976211.1"/>
    </source>
</evidence>
<feature type="signal peptide" evidence="2">
    <location>
        <begin position="1"/>
        <end position="19"/>
    </location>
</feature>
<evidence type="ECO:0000256" key="2">
    <source>
        <dbReference type="SAM" id="SignalP"/>
    </source>
</evidence>
<dbReference type="Proteomes" id="UP000533639">
    <property type="component" value="Unassembled WGS sequence"/>
</dbReference>
<sequence length="282" mass="31512">MKKIILLFLLLMITTVSSAQFTIWEDDFEDGDVSDWTLLDKDGNSSNWSARKNIQFDESTGGIKDGNFNVLGTYNIDLNSGAPLDIIEQNWAMLPAIDLSYYSGKIELDFTAQMAIFGGSKNILVYGGTSPDLASATLLGTIYMERISQLDPEFKDYVLDISQFVGNQNVYISLLNENSNFVGYEVEKVWITAEALLGVDDFDKNNTIRLKQNPVAENLELEISEQFLNEDFAAKIYNSSGLLVKSNADLKENISVANLPQGIYFLVISNNTTSKKIKFIKK</sequence>
<dbReference type="AlphaFoldDB" id="A0A9N8J636"/>
<comment type="caution">
    <text evidence="4">The sequence shown here is derived from an EMBL/GenBank/DDBJ whole genome shotgun (WGS) entry which is preliminary data.</text>
</comment>
<evidence type="ECO:0000256" key="1">
    <source>
        <dbReference type="ARBA" id="ARBA00022729"/>
    </source>
</evidence>
<dbReference type="RefSeq" id="WP_180860484.1">
    <property type="nucleotide sequence ID" value="NZ_CAIJDE010000060.1"/>
</dbReference>
<accession>A0A9N8J636</accession>
<reference evidence="4 5" key="1">
    <citation type="submission" date="2020-06" db="EMBL/GenBank/DDBJ databases">
        <authorList>
            <person name="Criscuolo A."/>
        </authorList>
    </citation>
    <scope>NUCLEOTIDE SEQUENCE [LARGE SCALE GENOMIC DNA]</scope>
    <source>
        <strain evidence="4">PXU-55</strain>
    </source>
</reference>
<protein>
    <recommendedName>
        <fullName evidence="3">Secretion system C-terminal sorting domain-containing protein</fullName>
    </recommendedName>
</protein>
<feature type="domain" description="Secretion system C-terminal sorting" evidence="3">
    <location>
        <begin position="213"/>
        <end position="277"/>
    </location>
</feature>
<name>A0A9N8J636_9FLAO</name>
<gene>
    <name evidence="4" type="ORF">FLAPXU55_03935</name>
</gene>
<organism evidence="4 5">
    <name type="scientific">Flavobacterium panici</name>
    <dbReference type="NCBI Taxonomy" id="2654843"/>
    <lineage>
        <taxon>Bacteria</taxon>
        <taxon>Pseudomonadati</taxon>
        <taxon>Bacteroidota</taxon>
        <taxon>Flavobacteriia</taxon>
        <taxon>Flavobacteriales</taxon>
        <taxon>Flavobacteriaceae</taxon>
        <taxon>Flavobacterium</taxon>
    </lineage>
</organism>
<feature type="chain" id="PRO_5040331108" description="Secretion system C-terminal sorting domain-containing protein" evidence="2">
    <location>
        <begin position="20"/>
        <end position="282"/>
    </location>
</feature>
<proteinExistence type="predicted"/>
<keyword evidence="5" id="KW-1185">Reference proteome</keyword>
<dbReference type="Pfam" id="PF18962">
    <property type="entry name" value="Por_Secre_tail"/>
    <property type="match status" value="1"/>
</dbReference>
<dbReference type="Gene3D" id="2.60.120.200">
    <property type="match status" value="1"/>
</dbReference>
<evidence type="ECO:0000259" key="3">
    <source>
        <dbReference type="Pfam" id="PF18962"/>
    </source>
</evidence>
<keyword evidence="1 2" id="KW-0732">Signal</keyword>
<dbReference type="InterPro" id="IPR026444">
    <property type="entry name" value="Secre_tail"/>
</dbReference>
<evidence type="ECO:0000313" key="5">
    <source>
        <dbReference type="Proteomes" id="UP000533639"/>
    </source>
</evidence>
<dbReference type="NCBIfam" id="TIGR04183">
    <property type="entry name" value="Por_Secre_tail"/>
    <property type="match status" value="1"/>
</dbReference>